<keyword evidence="9" id="KW-1185">Reference proteome</keyword>
<organism evidence="8 9">
    <name type="scientific">Hibiscus sabdariffa</name>
    <name type="common">roselle</name>
    <dbReference type="NCBI Taxonomy" id="183260"/>
    <lineage>
        <taxon>Eukaryota</taxon>
        <taxon>Viridiplantae</taxon>
        <taxon>Streptophyta</taxon>
        <taxon>Embryophyta</taxon>
        <taxon>Tracheophyta</taxon>
        <taxon>Spermatophyta</taxon>
        <taxon>Magnoliopsida</taxon>
        <taxon>eudicotyledons</taxon>
        <taxon>Gunneridae</taxon>
        <taxon>Pentapetalae</taxon>
        <taxon>rosids</taxon>
        <taxon>malvids</taxon>
        <taxon>Malvales</taxon>
        <taxon>Malvaceae</taxon>
        <taxon>Malvoideae</taxon>
        <taxon>Hibiscus</taxon>
    </lineage>
</organism>
<reference evidence="8 9" key="1">
    <citation type="journal article" date="2024" name="G3 (Bethesda)">
        <title>Genome assembly of Hibiscus sabdariffa L. provides insights into metabolisms of medicinal natural products.</title>
        <authorList>
            <person name="Kim T."/>
        </authorList>
    </citation>
    <scope>NUCLEOTIDE SEQUENCE [LARGE SCALE GENOMIC DNA]</scope>
    <source>
        <strain evidence="8">TK-2024</strain>
        <tissue evidence="8">Old leaves</tissue>
    </source>
</reference>
<feature type="signal peptide" evidence="6">
    <location>
        <begin position="1"/>
        <end position="28"/>
    </location>
</feature>
<keyword evidence="2" id="KW-0812">Transmembrane</keyword>
<keyword evidence="4" id="KW-1133">Transmembrane helix</keyword>
<evidence type="ECO:0000256" key="3">
    <source>
        <dbReference type="ARBA" id="ARBA00022729"/>
    </source>
</evidence>
<evidence type="ECO:0000313" key="8">
    <source>
        <dbReference type="EMBL" id="KAK9004961.1"/>
    </source>
</evidence>
<proteinExistence type="predicted"/>
<accession>A0ABR2QWC7</accession>
<evidence type="ECO:0000313" key="9">
    <source>
        <dbReference type="Proteomes" id="UP001396334"/>
    </source>
</evidence>
<keyword evidence="3 6" id="KW-0732">Signal</keyword>
<evidence type="ECO:0000256" key="1">
    <source>
        <dbReference type="ARBA" id="ARBA00004167"/>
    </source>
</evidence>
<feature type="chain" id="PRO_5046779319" description="Wall-associated receptor kinase galacturonan-binding domain-containing protein" evidence="6">
    <location>
        <begin position="29"/>
        <end position="292"/>
    </location>
</feature>
<evidence type="ECO:0000256" key="6">
    <source>
        <dbReference type="SAM" id="SignalP"/>
    </source>
</evidence>
<dbReference type="EMBL" id="JBBPBN010000030">
    <property type="protein sequence ID" value="KAK9004961.1"/>
    <property type="molecule type" value="Genomic_DNA"/>
</dbReference>
<keyword evidence="5" id="KW-0472">Membrane</keyword>
<protein>
    <recommendedName>
        <fullName evidence="7">Wall-associated receptor kinase galacturonan-binding domain-containing protein</fullName>
    </recommendedName>
</protein>
<dbReference type="Pfam" id="PF13947">
    <property type="entry name" value="GUB_WAK_bind"/>
    <property type="match status" value="1"/>
</dbReference>
<dbReference type="Proteomes" id="UP001396334">
    <property type="component" value="Unassembled WGS sequence"/>
</dbReference>
<comment type="subcellular location">
    <subcellularLocation>
        <location evidence="1">Membrane</location>
        <topology evidence="1">Single-pass membrane protein</topology>
    </subcellularLocation>
</comment>
<evidence type="ECO:0000256" key="2">
    <source>
        <dbReference type="ARBA" id="ARBA00022692"/>
    </source>
</evidence>
<comment type="caution">
    <text evidence="8">The sequence shown here is derived from an EMBL/GenBank/DDBJ whole genome shotgun (WGS) entry which is preliminary data.</text>
</comment>
<dbReference type="InterPro" id="IPR025287">
    <property type="entry name" value="WAK_GUB"/>
</dbReference>
<evidence type="ECO:0000256" key="5">
    <source>
        <dbReference type="ARBA" id="ARBA00023136"/>
    </source>
</evidence>
<dbReference type="PANTHER" id="PTHR33491">
    <property type="entry name" value="OSJNBA0016N04.9 PROTEIN"/>
    <property type="match status" value="1"/>
</dbReference>
<evidence type="ECO:0000259" key="7">
    <source>
        <dbReference type="Pfam" id="PF13947"/>
    </source>
</evidence>
<feature type="domain" description="Wall-associated receptor kinase galacturonan-binding" evidence="7">
    <location>
        <begin position="34"/>
        <end position="89"/>
    </location>
</feature>
<sequence length="292" mass="32413">MVMGLRCMFMELPLFSLVLTIIATSVAAQAKPGCQTHCGNISIPYPFGTGSAECYINDSFLITCNTSFDPPKAFLAATNIQVLHISVDGYLRIRYPIAYDCYDSLGRSRYFNAGFRLEKFYISHTRNMFTALGCDTYAYIEGFVGRTYSTGCMSFCYAAAEVVNGSCSGIGCCQIQIPKGVTDYELSFSSYWSHSKVLSFNPCSYGFAVEDGVYNFSLSHFLDPNFGKRKFPIILDWTIGNESCREARMDPQNYACKENSACIVPENGSGYLCKCLHGFQGNPYLSHGCKKI</sequence>
<evidence type="ECO:0000256" key="4">
    <source>
        <dbReference type="ARBA" id="ARBA00022989"/>
    </source>
</evidence>
<gene>
    <name evidence="8" type="ORF">V6N11_042411</name>
</gene>
<name>A0ABR2QWC7_9ROSI</name>